<organism evidence="2 3">
    <name type="scientific">Physcomitrium patens</name>
    <name type="common">Spreading-leaved earth moss</name>
    <name type="synonym">Physcomitrella patens</name>
    <dbReference type="NCBI Taxonomy" id="3218"/>
    <lineage>
        <taxon>Eukaryota</taxon>
        <taxon>Viridiplantae</taxon>
        <taxon>Streptophyta</taxon>
        <taxon>Embryophyta</taxon>
        <taxon>Bryophyta</taxon>
        <taxon>Bryophytina</taxon>
        <taxon>Bryopsida</taxon>
        <taxon>Funariidae</taxon>
        <taxon>Funariales</taxon>
        <taxon>Funariaceae</taxon>
        <taxon>Physcomitrium</taxon>
    </lineage>
</organism>
<reference evidence="2 3" key="1">
    <citation type="journal article" date="2008" name="Science">
        <title>The Physcomitrella genome reveals evolutionary insights into the conquest of land by plants.</title>
        <authorList>
            <person name="Rensing S."/>
            <person name="Lang D."/>
            <person name="Zimmer A."/>
            <person name="Terry A."/>
            <person name="Salamov A."/>
            <person name="Shapiro H."/>
            <person name="Nishiyama T."/>
            <person name="Perroud P.-F."/>
            <person name="Lindquist E."/>
            <person name="Kamisugi Y."/>
            <person name="Tanahashi T."/>
            <person name="Sakakibara K."/>
            <person name="Fujita T."/>
            <person name="Oishi K."/>
            <person name="Shin-I T."/>
            <person name="Kuroki Y."/>
            <person name="Toyoda A."/>
            <person name="Suzuki Y."/>
            <person name="Hashimoto A."/>
            <person name="Yamaguchi K."/>
            <person name="Sugano A."/>
            <person name="Kohara Y."/>
            <person name="Fujiyama A."/>
            <person name="Anterola A."/>
            <person name="Aoki S."/>
            <person name="Ashton N."/>
            <person name="Barbazuk W.B."/>
            <person name="Barker E."/>
            <person name="Bennetzen J."/>
            <person name="Bezanilla M."/>
            <person name="Blankenship R."/>
            <person name="Cho S.H."/>
            <person name="Dutcher S."/>
            <person name="Estelle M."/>
            <person name="Fawcett J.A."/>
            <person name="Gundlach H."/>
            <person name="Hanada K."/>
            <person name="Heyl A."/>
            <person name="Hicks K.A."/>
            <person name="Hugh J."/>
            <person name="Lohr M."/>
            <person name="Mayer K."/>
            <person name="Melkozernov A."/>
            <person name="Murata T."/>
            <person name="Nelson D."/>
            <person name="Pils B."/>
            <person name="Prigge M."/>
            <person name="Reiss B."/>
            <person name="Renner T."/>
            <person name="Rombauts S."/>
            <person name="Rushton P."/>
            <person name="Sanderfoot A."/>
            <person name="Schween G."/>
            <person name="Shiu S.-H."/>
            <person name="Stueber K."/>
            <person name="Theodoulou F.L."/>
            <person name="Tu H."/>
            <person name="Van de Peer Y."/>
            <person name="Verrier P.J."/>
            <person name="Waters E."/>
            <person name="Wood A."/>
            <person name="Yang L."/>
            <person name="Cove D."/>
            <person name="Cuming A."/>
            <person name="Hasebe M."/>
            <person name="Lucas S."/>
            <person name="Mishler D.B."/>
            <person name="Reski R."/>
            <person name="Grigoriev I."/>
            <person name="Quatrano R.S."/>
            <person name="Boore J.L."/>
        </authorList>
    </citation>
    <scope>NUCLEOTIDE SEQUENCE [LARGE SCALE GENOMIC DNA]</scope>
    <source>
        <strain evidence="2 3">cv. Gransden 2004</strain>
    </source>
</reference>
<proteinExistence type="predicted"/>
<evidence type="ECO:0000313" key="3">
    <source>
        <dbReference type="Proteomes" id="UP000006727"/>
    </source>
</evidence>
<reference evidence="2 3" key="2">
    <citation type="journal article" date="2018" name="Plant J.">
        <title>The Physcomitrella patens chromosome-scale assembly reveals moss genome structure and evolution.</title>
        <authorList>
            <person name="Lang D."/>
            <person name="Ullrich K.K."/>
            <person name="Murat F."/>
            <person name="Fuchs J."/>
            <person name="Jenkins J."/>
            <person name="Haas F.B."/>
            <person name="Piednoel M."/>
            <person name="Gundlach H."/>
            <person name="Van Bel M."/>
            <person name="Meyberg R."/>
            <person name="Vives C."/>
            <person name="Morata J."/>
            <person name="Symeonidi A."/>
            <person name="Hiss M."/>
            <person name="Muchero W."/>
            <person name="Kamisugi Y."/>
            <person name="Saleh O."/>
            <person name="Blanc G."/>
            <person name="Decker E.L."/>
            <person name="van Gessel N."/>
            <person name="Grimwood J."/>
            <person name="Hayes R.D."/>
            <person name="Graham S.W."/>
            <person name="Gunter L.E."/>
            <person name="McDaniel S.F."/>
            <person name="Hoernstein S.N.W."/>
            <person name="Larsson A."/>
            <person name="Li F.W."/>
            <person name="Perroud P.F."/>
            <person name="Phillips J."/>
            <person name="Ranjan P."/>
            <person name="Rokshar D.S."/>
            <person name="Rothfels C.J."/>
            <person name="Schneider L."/>
            <person name="Shu S."/>
            <person name="Stevenson D.W."/>
            <person name="Thummler F."/>
            <person name="Tillich M."/>
            <person name="Villarreal Aguilar J.C."/>
            <person name="Widiez T."/>
            <person name="Wong G.K."/>
            <person name="Wymore A."/>
            <person name="Zhang Y."/>
            <person name="Zimmer A.D."/>
            <person name="Quatrano R.S."/>
            <person name="Mayer K.F.X."/>
            <person name="Goodstein D."/>
            <person name="Casacuberta J.M."/>
            <person name="Vandepoele K."/>
            <person name="Reski R."/>
            <person name="Cuming A.C."/>
            <person name="Tuskan G.A."/>
            <person name="Maumus F."/>
            <person name="Salse J."/>
            <person name="Schmutz J."/>
            <person name="Rensing S.A."/>
        </authorList>
    </citation>
    <scope>NUCLEOTIDE SEQUENCE [LARGE SCALE GENOMIC DNA]</scope>
    <source>
        <strain evidence="2 3">cv. Gransden 2004</strain>
    </source>
</reference>
<sequence>MVEPMAFATKPLTWTLFMQLRSKVEGSHSESSEQPSSKTTNGFLVLIRFELLVITLSVSLHNILYMLKRTITQLIYRRAALLLMTSQCCCGELASTDQMREYLSGPCIDK</sequence>
<name>A0A7I4BHP6_PHYPA</name>
<dbReference type="EMBL" id="ABEU02000019">
    <property type="status" value="NOT_ANNOTATED_CDS"/>
    <property type="molecule type" value="Genomic_DNA"/>
</dbReference>
<keyword evidence="1" id="KW-0812">Transmembrane</keyword>
<keyword evidence="1" id="KW-0472">Membrane</keyword>
<dbReference type="AlphaFoldDB" id="A0A7I4BHP6"/>
<feature type="transmembrane region" description="Helical" evidence="1">
    <location>
        <begin position="45"/>
        <end position="67"/>
    </location>
</feature>
<evidence type="ECO:0000256" key="1">
    <source>
        <dbReference type="SAM" id="Phobius"/>
    </source>
</evidence>
<dbReference type="Proteomes" id="UP000006727">
    <property type="component" value="Chromosome 19"/>
</dbReference>
<dbReference type="Gramene" id="Pp3c19_130V3.2">
    <property type="protein sequence ID" value="Pp3c19_130V3.2"/>
    <property type="gene ID" value="Pp3c19_130"/>
</dbReference>
<keyword evidence="1" id="KW-1133">Transmembrane helix</keyword>
<evidence type="ECO:0000313" key="2">
    <source>
        <dbReference type="EnsemblPlants" id="Pp3c19_130V3.2"/>
    </source>
</evidence>
<reference evidence="2" key="3">
    <citation type="submission" date="2020-12" db="UniProtKB">
        <authorList>
            <consortium name="EnsemblPlants"/>
        </authorList>
    </citation>
    <scope>IDENTIFICATION</scope>
</reference>
<protein>
    <submittedName>
        <fullName evidence="2">Uncharacterized protein</fullName>
    </submittedName>
</protein>
<dbReference type="EnsemblPlants" id="Pp3c19_130V3.2">
    <property type="protein sequence ID" value="Pp3c19_130V3.2"/>
    <property type="gene ID" value="Pp3c19_130"/>
</dbReference>
<keyword evidence="3" id="KW-1185">Reference proteome</keyword>
<accession>A0A7I4BHP6</accession>